<gene>
    <name evidence="1" type="ORF">SAMN05421856_101497</name>
</gene>
<name>A0A1H7W545_9FLAO</name>
<accession>A0A1H7W545</accession>
<keyword evidence="2" id="KW-1185">Reference proteome</keyword>
<reference evidence="2" key="1">
    <citation type="submission" date="2016-10" db="EMBL/GenBank/DDBJ databases">
        <authorList>
            <person name="Varghese N."/>
            <person name="Submissions S."/>
        </authorList>
    </citation>
    <scope>NUCLEOTIDE SEQUENCE [LARGE SCALE GENOMIC DNA]</scope>
    <source>
        <strain evidence="2">DSM 17453</strain>
    </source>
</reference>
<dbReference type="EMBL" id="FOBV01000001">
    <property type="protein sequence ID" value="SEM16610.1"/>
    <property type="molecule type" value="Genomic_DNA"/>
</dbReference>
<sequence length="66" mass="8161">MNYYKRNKITLKAIFFDCYYLYFCCMKKMSICGDKQRLRISEEFIEDENYDALHICYFLDIPNFNI</sequence>
<proteinExistence type="predicted"/>
<dbReference type="Proteomes" id="UP000199450">
    <property type="component" value="Unassembled WGS sequence"/>
</dbReference>
<evidence type="ECO:0000313" key="2">
    <source>
        <dbReference type="Proteomes" id="UP000199450"/>
    </source>
</evidence>
<protein>
    <submittedName>
        <fullName evidence="1">Uncharacterized protein</fullName>
    </submittedName>
</protein>
<evidence type="ECO:0000313" key="1">
    <source>
        <dbReference type="EMBL" id="SEM16610.1"/>
    </source>
</evidence>
<dbReference type="AlphaFoldDB" id="A0A1H7W545"/>
<dbReference type="STRING" id="295069.SAMN05421856_101497"/>
<organism evidence="1 2">
    <name type="scientific">Chryseobacterium taichungense</name>
    <dbReference type="NCBI Taxonomy" id="295069"/>
    <lineage>
        <taxon>Bacteria</taxon>
        <taxon>Pseudomonadati</taxon>
        <taxon>Bacteroidota</taxon>
        <taxon>Flavobacteriia</taxon>
        <taxon>Flavobacteriales</taxon>
        <taxon>Weeksellaceae</taxon>
        <taxon>Chryseobacterium group</taxon>
        <taxon>Chryseobacterium</taxon>
    </lineage>
</organism>